<feature type="transmembrane region" description="Helical" evidence="1">
    <location>
        <begin position="361"/>
        <end position="381"/>
    </location>
</feature>
<evidence type="ECO:0000313" key="4">
    <source>
        <dbReference type="EMBL" id="SFD78801.1"/>
    </source>
</evidence>
<sequence length="387" mass="42662">MEVVFMKKQVNLLKRYFFAFGLLFSSLMALSAASDIELYTPYTNISVPPGEKIDYSIDVKNNGSSTQTVDVYVSGLSKDWTYTLKAGGYAIKQISVLPGEKKTLSLTVNVPVKVNKGNHWFSVVAKGHHVLNLVVNVSEQGTFKTEFTCDQANIEGHADANFTFTTKLKNSTAQKQVYSLHANAPRGWKVIFKPNYKQATAVEVEPNKTENISIQVEPPYNVEAGTYKIPVRAVNRSTSADLDLEVVISGTYDMELSTPTGRLSSTITAGREKDIELVVKNTGSSVLKEVRFSASKPKNWTVEFEPDTIPAIEPGEEATALATVKSADKAIPGDYVAKITARTPEAKSDASFRITVKTPLLWGWLGILIILATLGVIFYLFRKYGRR</sequence>
<proteinExistence type="predicted"/>
<gene>
    <name evidence="4" type="ORF">SAMN05444380_10260</name>
</gene>
<dbReference type="eggNOG" id="COG1470">
    <property type="taxonomic scope" value="Bacteria"/>
</dbReference>
<feature type="chain" id="PRO_5010158691" evidence="2">
    <location>
        <begin position="32"/>
        <end position="387"/>
    </location>
</feature>
<keyword evidence="2" id="KW-0732">Signal</keyword>
<feature type="domain" description="Alpha-galactosidase NEW3" evidence="3">
    <location>
        <begin position="159"/>
        <end position="233"/>
    </location>
</feature>
<name>A0A1I1V6Y5_9BACT</name>
<evidence type="ECO:0000256" key="2">
    <source>
        <dbReference type="SAM" id="SignalP"/>
    </source>
</evidence>
<dbReference type="Gene3D" id="2.60.40.10">
    <property type="entry name" value="Immunoglobulins"/>
    <property type="match status" value="2"/>
</dbReference>
<dbReference type="Proteomes" id="UP000181976">
    <property type="component" value="Unassembled WGS sequence"/>
</dbReference>
<feature type="signal peptide" evidence="2">
    <location>
        <begin position="1"/>
        <end position="31"/>
    </location>
</feature>
<accession>A0A1I1V6Y5</accession>
<organism evidence="4 5">
    <name type="scientific">Thermophagus xiamenensis</name>
    <dbReference type="NCBI Taxonomy" id="385682"/>
    <lineage>
        <taxon>Bacteria</taxon>
        <taxon>Pseudomonadati</taxon>
        <taxon>Bacteroidota</taxon>
        <taxon>Bacteroidia</taxon>
        <taxon>Marinilabiliales</taxon>
        <taxon>Marinilabiliaceae</taxon>
        <taxon>Thermophagus</taxon>
    </lineage>
</organism>
<keyword evidence="1" id="KW-0812">Transmembrane</keyword>
<protein>
    <submittedName>
        <fullName evidence="4">Uncharacterized membrane protein</fullName>
    </submittedName>
</protein>
<keyword evidence="1" id="KW-0472">Membrane</keyword>
<dbReference type="InParanoid" id="A0A1I1V6Y5"/>
<feature type="domain" description="Alpha-galactosidase NEW3" evidence="3">
    <location>
        <begin position="267"/>
        <end position="342"/>
    </location>
</feature>
<evidence type="ECO:0000256" key="1">
    <source>
        <dbReference type="SAM" id="Phobius"/>
    </source>
</evidence>
<dbReference type="OrthoDB" id="8631677at2"/>
<dbReference type="InterPro" id="IPR013783">
    <property type="entry name" value="Ig-like_fold"/>
</dbReference>
<dbReference type="STRING" id="385682.SAMN05444380_10260"/>
<evidence type="ECO:0000259" key="3">
    <source>
        <dbReference type="Pfam" id="PF10633"/>
    </source>
</evidence>
<keyword evidence="5" id="KW-1185">Reference proteome</keyword>
<keyword evidence="1" id="KW-1133">Transmembrane helix</keyword>
<dbReference type="AlphaFoldDB" id="A0A1I1V6Y5"/>
<reference evidence="4 5" key="1">
    <citation type="submission" date="2016-10" db="EMBL/GenBank/DDBJ databases">
        <authorList>
            <person name="de Groot N.N."/>
        </authorList>
    </citation>
    <scope>NUCLEOTIDE SEQUENCE [LARGE SCALE GENOMIC DNA]</scope>
    <source>
        <strain evidence="4 5">DSM 19012</strain>
    </source>
</reference>
<evidence type="ECO:0000313" key="5">
    <source>
        <dbReference type="Proteomes" id="UP000181976"/>
    </source>
</evidence>
<dbReference type="EMBL" id="FONA01000002">
    <property type="protein sequence ID" value="SFD78801.1"/>
    <property type="molecule type" value="Genomic_DNA"/>
</dbReference>
<dbReference type="PANTHER" id="PTHR39198:SF1">
    <property type="entry name" value="ALPHA-GALACTOSIDASE NEW3 DOMAIN-CONTAINING PROTEIN"/>
    <property type="match status" value="1"/>
</dbReference>
<dbReference type="InterPro" id="IPR018905">
    <property type="entry name" value="A-galactase_NEW3"/>
</dbReference>
<dbReference type="Pfam" id="PF10633">
    <property type="entry name" value="NPCBM_assoc"/>
    <property type="match status" value="2"/>
</dbReference>
<dbReference type="PANTHER" id="PTHR39198">
    <property type="entry name" value="HYPOTHETICAL MEMBRANE PROTEIN, CONSERVED"/>
    <property type="match status" value="1"/>
</dbReference>